<protein>
    <recommendedName>
        <fullName evidence="1">DUF3696 domain-containing protein</fullName>
    </recommendedName>
</protein>
<gene>
    <name evidence="2" type="ORF">Acor_30650</name>
</gene>
<dbReference type="RefSeq" id="WP_218034303.1">
    <property type="nucleotide sequence ID" value="NZ_BAAABN010000002.1"/>
</dbReference>
<feature type="domain" description="DUF3696" evidence="1">
    <location>
        <begin position="27"/>
        <end position="63"/>
    </location>
</feature>
<name>A0A5M3W1K2_9ACTN</name>
<accession>A0A5M3W1K2</accession>
<dbReference type="Proteomes" id="UP000334990">
    <property type="component" value="Unassembled WGS sequence"/>
</dbReference>
<organism evidence="2 3">
    <name type="scientific">Acrocarpospora corrugata</name>
    <dbReference type="NCBI Taxonomy" id="35763"/>
    <lineage>
        <taxon>Bacteria</taxon>
        <taxon>Bacillati</taxon>
        <taxon>Actinomycetota</taxon>
        <taxon>Actinomycetes</taxon>
        <taxon>Streptosporangiales</taxon>
        <taxon>Streptosporangiaceae</taxon>
        <taxon>Acrocarpospora</taxon>
    </lineage>
</organism>
<dbReference type="AlphaFoldDB" id="A0A5M3W1K2"/>
<evidence type="ECO:0000313" key="2">
    <source>
        <dbReference type="EMBL" id="GES01001.1"/>
    </source>
</evidence>
<dbReference type="Pfam" id="PF12476">
    <property type="entry name" value="DUF3696"/>
    <property type="match status" value="1"/>
</dbReference>
<comment type="caution">
    <text evidence="2">The sequence shown here is derived from an EMBL/GenBank/DDBJ whole genome shotgun (WGS) entry which is preliminary data.</text>
</comment>
<keyword evidence="3" id="KW-1185">Reference proteome</keyword>
<evidence type="ECO:0000259" key="1">
    <source>
        <dbReference type="Pfam" id="PF12476"/>
    </source>
</evidence>
<sequence>MRFLVETHSETFLLRLRRRIAEGSVAAADVAVYFVENEGGSASARRIEIDSMGNLDYWPRGVFAEDFERRELSRQRRSTDRQRMRVELSVDLFDSSDHVEDIAELMRLFGRGRRDWVISAVAVACAETYFRQHLPGLSPIYQEMAMKAATAQSWTVDERPALLVTAQTAAADVADLRQAALLFVEDAISDRCFVLGLAHALDEADVVQAIEDGLLEIRHGGGKSRTFTLAAAELTRFARTHRVAALVDSDRMTPSERPGCEKSADSLRSRGGLVHVLMFREAENYVPNKVLAAIRPYRESSKKLVALKELTCEQRAHFDMKRGFPERRSGEPPVPKAHGTLYDGVSGQTIDRLRAGFGTDLTERLRREAEQGGLAESHFLCLGEGVVPELRELLAMLRKII</sequence>
<reference evidence="2 3" key="1">
    <citation type="submission" date="2019-10" db="EMBL/GenBank/DDBJ databases">
        <title>Whole genome shotgun sequence of Acrocarpospora corrugata NBRC 13972.</title>
        <authorList>
            <person name="Ichikawa N."/>
            <person name="Kimura A."/>
            <person name="Kitahashi Y."/>
            <person name="Komaki H."/>
            <person name="Oguchi A."/>
        </authorList>
    </citation>
    <scope>NUCLEOTIDE SEQUENCE [LARGE SCALE GENOMIC DNA]</scope>
    <source>
        <strain evidence="2 3">NBRC 13972</strain>
    </source>
</reference>
<dbReference type="InterPro" id="IPR022532">
    <property type="entry name" value="DUF3696"/>
</dbReference>
<proteinExistence type="predicted"/>
<dbReference type="EMBL" id="BLAD01000048">
    <property type="protein sequence ID" value="GES01001.1"/>
    <property type="molecule type" value="Genomic_DNA"/>
</dbReference>
<evidence type="ECO:0000313" key="3">
    <source>
        <dbReference type="Proteomes" id="UP000334990"/>
    </source>
</evidence>